<evidence type="ECO:0000256" key="2">
    <source>
        <dbReference type="ARBA" id="ARBA00022801"/>
    </source>
</evidence>
<organism evidence="5 6">
    <name type="scientific">Enterococcus avium</name>
    <name type="common">Streptococcus avium</name>
    <dbReference type="NCBI Taxonomy" id="33945"/>
    <lineage>
        <taxon>Bacteria</taxon>
        <taxon>Bacillati</taxon>
        <taxon>Bacillota</taxon>
        <taxon>Bacilli</taxon>
        <taxon>Lactobacillales</taxon>
        <taxon>Enterococcaceae</taxon>
        <taxon>Enterococcus</taxon>
    </lineage>
</organism>
<evidence type="ECO:0000259" key="4">
    <source>
        <dbReference type="PROSITE" id="PS51206"/>
    </source>
</evidence>
<dbReference type="InterPro" id="IPR045455">
    <property type="entry name" value="NrS-1_pol-like_helicase"/>
</dbReference>
<evidence type="ECO:0000256" key="1">
    <source>
        <dbReference type="ARBA" id="ARBA00022741"/>
    </source>
</evidence>
<accession>A0A8B5VZQ0</accession>
<keyword evidence="1" id="KW-0547">Nucleotide-binding</keyword>
<dbReference type="InterPro" id="IPR014015">
    <property type="entry name" value="Helicase_SF3_DNA-vir"/>
</dbReference>
<reference evidence="5 6" key="1">
    <citation type="submission" date="2017-10" db="EMBL/GenBank/DDBJ databases">
        <title>FDA dAtabase for Regulatory Grade micrObial Sequences (FDA-ARGOS): Supporting development and validation of Infectious Disease Dx tests.</title>
        <authorList>
            <person name="Campos J."/>
            <person name="Goldberg B."/>
            <person name="Tallon L.J."/>
            <person name="Sadzewicz L."/>
            <person name="Sengamalay N."/>
            <person name="Ott S."/>
            <person name="Godinez A."/>
            <person name="Nagaraj S."/>
            <person name="Vyas G."/>
            <person name="Aluvathingal J."/>
            <person name="Nadendla S."/>
            <person name="Geyer C."/>
            <person name="Nandy P."/>
            <person name="Hobson J."/>
            <person name="Sichtig H."/>
        </authorList>
    </citation>
    <scope>NUCLEOTIDE SEQUENCE [LARGE SCALE GENOMIC DNA]</scope>
    <source>
        <strain evidence="5 6">FDAARGOS_185</strain>
    </source>
</reference>
<name>A0A8B5VZQ0_ENTAV</name>
<dbReference type="Gene3D" id="3.40.50.300">
    <property type="entry name" value="P-loop containing nucleotide triphosphate hydrolases"/>
    <property type="match status" value="1"/>
</dbReference>
<dbReference type="RefSeq" id="WP_144324450.1">
    <property type="nucleotide sequence ID" value="NZ_JAOUSU010000013.1"/>
</dbReference>
<proteinExistence type="predicted"/>
<dbReference type="Proteomes" id="UP000316316">
    <property type="component" value="Unassembled WGS sequence"/>
</dbReference>
<dbReference type="InterPro" id="IPR006500">
    <property type="entry name" value="Helicase_put_C_phage/plasmid"/>
</dbReference>
<protein>
    <submittedName>
        <fullName evidence="5">DNA primase</fullName>
    </submittedName>
</protein>
<comment type="caution">
    <text evidence="5">The sequence shown here is derived from an EMBL/GenBank/DDBJ whole genome shotgun (WGS) entry which is preliminary data.</text>
</comment>
<dbReference type="InterPro" id="IPR051620">
    <property type="entry name" value="ORF904-like_C"/>
</dbReference>
<dbReference type="Pfam" id="PF19263">
    <property type="entry name" value="DUF5906"/>
    <property type="match status" value="1"/>
</dbReference>
<dbReference type="GO" id="GO:0016787">
    <property type="term" value="F:hydrolase activity"/>
    <property type="evidence" value="ECO:0007669"/>
    <property type="project" value="UniProtKB-KW"/>
</dbReference>
<dbReference type="PANTHER" id="PTHR35372:SF2">
    <property type="entry name" value="SF3 HELICASE DOMAIN-CONTAINING PROTEIN"/>
    <property type="match status" value="1"/>
</dbReference>
<dbReference type="SUPFAM" id="SSF52540">
    <property type="entry name" value="P-loop containing nucleoside triphosphate hydrolases"/>
    <property type="match status" value="1"/>
</dbReference>
<dbReference type="EMBL" id="PDXQ01000001">
    <property type="protein sequence ID" value="TRZ32694.1"/>
    <property type="molecule type" value="Genomic_DNA"/>
</dbReference>
<evidence type="ECO:0000256" key="3">
    <source>
        <dbReference type="ARBA" id="ARBA00022840"/>
    </source>
</evidence>
<dbReference type="PANTHER" id="PTHR35372">
    <property type="entry name" value="ATP BINDING PROTEIN-RELATED"/>
    <property type="match status" value="1"/>
</dbReference>
<dbReference type="InterPro" id="IPR027417">
    <property type="entry name" value="P-loop_NTPase"/>
</dbReference>
<evidence type="ECO:0000313" key="5">
    <source>
        <dbReference type="EMBL" id="TRZ32694.1"/>
    </source>
</evidence>
<dbReference type="Pfam" id="PF08706">
    <property type="entry name" value="D5_N"/>
    <property type="match status" value="1"/>
</dbReference>
<feature type="domain" description="SF3 helicase" evidence="4">
    <location>
        <begin position="227"/>
        <end position="420"/>
    </location>
</feature>
<keyword evidence="2" id="KW-0378">Hydrolase</keyword>
<dbReference type="NCBIfam" id="TIGR01613">
    <property type="entry name" value="primase_Cterm"/>
    <property type="match status" value="1"/>
</dbReference>
<sequence>MDLEELDKIQLEQRGVTKGELEPFHIGIKMKEILEQAHTMGIEAGGDFLVKAVEEINEKTPDWYWCVAEVGDKELSYYDSFDHEKMGDELIKKYHLVRFPKLLEGAVYDSSRGYWRYFGKNEMKTFAEKETLETLQAWGFYNQKYIPSTRTYVWQKTYNKNYPDYTPFETSKPELVVFKNGTYNILNDTMRPNDPNDYILNAYNYDLDMSKRATPKTIALFRGLVGENALFLMQYIGYIFYRSHAPAQEMLFLKGKGGEGKSTFIGYIMNHILGNDNYSVVTPQDLSNDRFQVVELLGKSANISADIKDDYIEDSSIIKRLTGNDRVYAQFKGIQGFQILSYAKMIFSANKLPKFRDQSEGFSDRLAVVPFINGNQRIEGATFWQQHDMDKVEEESAAFVYACIQEFRKIFDGKKAQFTKSESMEREKSKWLLDNDHIAEFVIESTEIDLSDPRGEIATTVQKEYTQFCRDNGYRVKNPQAMRDYLESIGVPKIKSRQGFSDGGSSQWRYQGLRLTISYIAQFDFNSE</sequence>
<dbReference type="InterPro" id="IPR014818">
    <property type="entry name" value="Phage/plasmid_primase_P4_C"/>
</dbReference>
<gene>
    <name evidence="5" type="ORF">AUF17_00785</name>
</gene>
<dbReference type="PROSITE" id="PS51206">
    <property type="entry name" value="SF3_HELICASE_1"/>
    <property type="match status" value="1"/>
</dbReference>
<dbReference type="AlphaFoldDB" id="A0A8B5VZQ0"/>
<dbReference type="GO" id="GO:0005524">
    <property type="term" value="F:ATP binding"/>
    <property type="evidence" value="ECO:0007669"/>
    <property type="project" value="UniProtKB-KW"/>
</dbReference>
<evidence type="ECO:0000313" key="6">
    <source>
        <dbReference type="Proteomes" id="UP000316316"/>
    </source>
</evidence>
<keyword evidence="3" id="KW-0067">ATP-binding</keyword>